<evidence type="ECO:0000313" key="3">
    <source>
        <dbReference type="Proteomes" id="UP000326396"/>
    </source>
</evidence>
<feature type="compositionally biased region" description="Basic residues" evidence="1">
    <location>
        <begin position="14"/>
        <end position="24"/>
    </location>
</feature>
<feature type="region of interest" description="Disordered" evidence="1">
    <location>
        <begin position="1"/>
        <end position="62"/>
    </location>
</feature>
<feature type="compositionally biased region" description="Basic and acidic residues" evidence="1">
    <location>
        <begin position="25"/>
        <end position="45"/>
    </location>
</feature>
<keyword evidence="3" id="KW-1185">Reference proteome</keyword>
<name>A0A5N6PIB4_9ASTR</name>
<gene>
    <name evidence="2" type="ORF">E3N88_08948</name>
</gene>
<accession>A0A5N6PIB4</accession>
<evidence type="ECO:0000256" key="1">
    <source>
        <dbReference type="SAM" id="MobiDB-lite"/>
    </source>
</evidence>
<feature type="compositionally biased region" description="Polar residues" evidence="1">
    <location>
        <begin position="46"/>
        <end position="56"/>
    </location>
</feature>
<organism evidence="2 3">
    <name type="scientific">Mikania micrantha</name>
    <name type="common">bitter vine</name>
    <dbReference type="NCBI Taxonomy" id="192012"/>
    <lineage>
        <taxon>Eukaryota</taxon>
        <taxon>Viridiplantae</taxon>
        <taxon>Streptophyta</taxon>
        <taxon>Embryophyta</taxon>
        <taxon>Tracheophyta</taxon>
        <taxon>Spermatophyta</taxon>
        <taxon>Magnoliopsida</taxon>
        <taxon>eudicotyledons</taxon>
        <taxon>Gunneridae</taxon>
        <taxon>Pentapetalae</taxon>
        <taxon>asterids</taxon>
        <taxon>campanulids</taxon>
        <taxon>Asterales</taxon>
        <taxon>Asteraceae</taxon>
        <taxon>Asteroideae</taxon>
        <taxon>Heliantheae alliance</taxon>
        <taxon>Eupatorieae</taxon>
        <taxon>Mikania</taxon>
    </lineage>
</organism>
<dbReference type="AlphaFoldDB" id="A0A5N6PIB4"/>
<evidence type="ECO:0000313" key="2">
    <source>
        <dbReference type="EMBL" id="KAD6454242.1"/>
    </source>
</evidence>
<protein>
    <submittedName>
        <fullName evidence="2">Uncharacterized protein</fullName>
    </submittedName>
</protein>
<proteinExistence type="predicted"/>
<dbReference type="Proteomes" id="UP000326396">
    <property type="component" value="Linkage Group LG12"/>
</dbReference>
<comment type="caution">
    <text evidence="2">The sequence shown here is derived from an EMBL/GenBank/DDBJ whole genome shotgun (WGS) entry which is preliminary data.</text>
</comment>
<reference evidence="2 3" key="1">
    <citation type="submission" date="2019-05" db="EMBL/GenBank/DDBJ databases">
        <title>Mikania micrantha, genome provides insights into the molecular mechanism of rapid growth.</title>
        <authorList>
            <person name="Liu B."/>
        </authorList>
    </citation>
    <scope>NUCLEOTIDE SEQUENCE [LARGE SCALE GENOMIC DNA]</scope>
    <source>
        <strain evidence="2">NLD-2019</strain>
        <tissue evidence="2">Leaf</tissue>
    </source>
</reference>
<dbReference type="EMBL" id="SZYD01000004">
    <property type="protein sequence ID" value="KAD6454242.1"/>
    <property type="molecule type" value="Genomic_DNA"/>
</dbReference>
<sequence>MAATRFELPSQESRKHRRTGGRGVKKNEHPPHRRGPHSDRLREATVRTSQKPQATIGTGGNRKAYTCGSASHDDAPIVLPSSAGFFRRVTLSLVSLLMVAGHVGAGDVWGKRQQAVQGYGRKQESQWLKLPKYPNYYS</sequence>